<reference evidence="1 2" key="1">
    <citation type="journal article" date="2014" name="Nat. Genet.">
        <title>Genome and transcriptome of the porcine whipworm Trichuris suis.</title>
        <authorList>
            <person name="Jex A.R."/>
            <person name="Nejsum P."/>
            <person name="Schwarz E.M."/>
            <person name="Hu L."/>
            <person name="Young N.D."/>
            <person name="Hall R.S."/>
            <person name="Korhonen P.K."/>
            <person name="Liao S."/>
            <person name="Thamsborg S."/>
            <person name="Xia J."/>
            <person name="Xu P."/>
            <person name="Wang S."/>
            <person name="Scheerlinck J.P."/>
            <person name="Hofmann A."/>
            <person name="Sternberg P.W."/>
            <person name="Wang J."/>
            <person name="Gasser R.B."/>
        </authorList>
    </citation>
    <scope>NUCLEOTIDE SEQUENCE [LARGE SCALE GENOMIC DNA]</scope>
    <source>
        <strain evidence="1">DCEP-RM93M</strain>
    </source>
</reference>
<name>A0A085MEG4_9BILA</name>
<evidence type="ECO:0000313" key="2">
    <source>
        <dbReference type="Proteomes" id="UP000030764"/>
    </source>
</evidence>
<accession>A0A085MEG4</accession>
<evidence type="ECO:0000313" key="1">
    <source>
        <dbReference type="EMBL" id="KFD55610.1"/>
    </source>
</evidence>
<keyword evidence="2" id="KW-1185">Reference proteome</keyword>
<protein>
    <submittedName>
        <fullName evidence="1">Uncharacterized protein</fullName>
    </submittedName>
</protein>
<dbReference type="EMBL" id="KL363198">
    <property type="protein sequence ID" value="KFD55610.1"/>
    <property type="molecule type" value="Genomic_DNA"/>
</dbReference>
<proteinExistence type="predicted"/>
<organism evidence="1 2">
    <name type="scientific">Trichuris suis</name>
    <name type="common">pig whipworm</name>
    <dbReference type="NCBI Taxonomy" id="68888"/>
    <lineage>
        <taxon>Eukaryota</taxon>
        <taxon>Metazoa</taxon>
        <taxon>Ecdysozoa</taxon>
        <taxon>Nematoda</taxon>
        <taxon>Enoplea</taxon>
        <taxon>Dorylaimia</taxon>
        <taxon>Trichinellida</taxon>
        <taxon>Trichuridae</taxon>
        <taxon>Trichuris</taxon>
    </lineage>
</organism>
<dbReference type="AlphaFoldDB" id="A0A085MEG4"/>
<dbReference type="Proteomes" id="UP000030764">
    <property type="component" value="Unassembled WGS sequence"/>
</dbReference>
<sequence length="105" mass="12128">MKYQETLSCLRDVWITFIEATCFIPMFRIVPKILRGSTCPSSAKRMAKDGSTLPGASTYLMSLCFIQYVSDYAQQQLFNDHGDPTRKDILLDTFICRKQLRSYIE</sequence>
<gene>
    <name evidence="1" type="ORF">M513_03358</name>
</gene>